<reference evidence="8 9" key="1">
    <citation type="submission" date="2014-02" db="EMBL/GenBank/DDBJ databases">
        <title>Comparative genomics and transcriptomics to identify genetic mechanisms underlying the emergence of carbapenem resistant Acinetobacter baumannii (CRAb).</title>
        <authorList>
            <person name="Harris A.D."/>
            <person name="Johnson K.J."/>
            <person name="George J."/>
            <person name="Shefchek K."/>
            <person name="Daugherty S.C."/>
            <person name="Parankush S."/>
            <person name="Sadzewicz L."/>
            <person name="Tallon L."/>
            <person name="Sengamalay N."/>
            <person name="Hazen T.H."/>
            <person name="Rasko D.A."/>
        </authorList>
    </citation>
    <scope>NUCLEOTIDE SEQUENCE [LARGE SCALE GENOMIC DNA]</scope>
    <source>
        <strain evidence="8 9">1295743</strain>
    </source>
</reference>
<comment type="caution">
    <text evidence="8">The sequence shown here is derived from an EMBL/GenBank/DDBJ whole genome shotgun (WGS) entry which is preliminary data.</text>
</comment>
<feature type="domain" description="GS beta-grasp" evidence="6">
    <location>
        <begin position="34"/>
        <end position="117"/>
    </location>
</feature>
<evidence type="ECO:0000256" key="3">
    <source>
        <dbReference type="ARBA" id="ARBA00022840"/>
    </source>
</evidence>
<dbReference type="Proteomes" id="UP000020595">
    <property type="component" value="Unassembled WGS sequence"/>
</dbReference>
<dbReference type="GO" id="GO:0005524">
    <property type="term" value="F:ATP binding"/>
    <property type="evidence" value="ECO:0007669"/>
    <property type="project" value="UniProtKB-KW"/>
</dbReference>
<dbReference type="InterPro" id="IPR017536">
    <property type="entry name" value="Glutamine_synthetase_typeIII"/>
</dbReference>
<dbReference type="SUPFAM" id="SSF55931">
    <property type="entry name" value="Glutamine synthetase/guanido kinase"/>
    <property type="match status" value="1"/>
</dbReference>
<dbReference type="Gene3D" id="3.30.590.10">
    <property type="entry name" value="Glutamine synthetase/guanido kinase, catalytic domain"/>
    <property type="match status" value="1"/>
</dbReference>
<dbReference type="SMART" id="SM01230">
    <property type="entry name" value="Gln-synt_C"/>
    <property type="match status" value="1"/>
</dbReference>
<dbReference type="Pfam" id="PF00120">
    <property type="entry name" value="Gln-synt_C"/>
    <property type="match status" value="1"/>
</dbReference>
<dbReference type="InterPro" id="IPR014746">
    <property type="entry name" value="Gln_synth/guanido_kin_cat_dom"/>
</dbReference>
<evidence type="ECO:0000313" key="8">
    <source>
        <dbReference type="EMBL" id="EXB04031.1"/>
    </source>
</evidence>
<evidence type="ECO:0000259" key="6">
    <source>
        <dbReference type="PROSITE" id="PS51986"/>
    </source>
</evidence>
<dbReference type="InterPro" id="IPR008146">
    <property type="entry name" value="Gln_synth_cat_dom"/>
</dbReference>
<protein>
    <submittedName>
        <fullName evidence="8">Glutamine synthetase, type III</fullName>
        <ecNumber evidence="8">6.3.1.2</ecNumber>
    </submittedName>
</protein>
<dbReference type="PANTHER" id="PTHR43785:SF14">
    <property type="entry name" value="GLUTAMINE SYNTHETASE"/>
    <property type="match status" value="1"/>
</dbReference>
<evidence type="ECO:0000256" key="5">
    <source>
        <dbReference type="RuleBase" id="RU000384"/>
    </source>
</evidence>
<dbReference type="RefSeq" id="WP_004704285.1">
    <property type="nucleotide sequence ID" value="NZ_JEWH01000063.1"/>
</dbReference>
<organism evidence="8 9">
    <name type="scientific">Acinetobacter baumannii (strain 1295743)</name>
    <dbReference type="NCBI Taxonomy" id="1310613"/>
    <lineage>
        <taxon>Bacteria</taxon>
        <taxon>Pseudomonadati</taxon>
        <taxon>Pseudomonadota</taxon>
        <taxon>Gammaproteobacteria</taxon>
        <taxon>Moraxellales</taxon>
        <taxon>Moraxellaceae</taxon>
        <taxon>Acinetobacter</taxon>
        <taxon>Acinetobacter calcoaceticus/baumannii complex</taxon>
    </lineage>
</organism>
<dbReference type="Gene3D" id="3.10.20.70">
    <property type="entry name" value="Glutamine synthetase, N-terminal domain"/>
    <property type="match status" value="1"/>
</dbReference>
<evidence type="ECO:0000256" key="4">
    <source>
        <dbReference type="PROSITE-ProRule" id="PRU01330"/>
    </source>
</evidence>
<evidence type="ECO:0000256" key="1">
    <source>
        <dbReference type="ARBA" id="ARBA00022598"/>
    </source>
</evidence>
<dbReference type="EC" id="6.3.1.2" evidence="8"/>
<keyword evidence="3" id="KW-0067">ATP-binding</keyword>
<dbReference type="NCBIfam" id="TIGR03105">
    <property type="entry name" value="gln_synth_III"/>
    <property type="match status" value="1"/>
</dbReference>
<dbReference type="PATRIC" id="fig|1310613.3.peg.3380"/>
<dbReference type="InterPro" id="IPR036651">
    <property type="entry name" value="Gln_synt_N_sf"/>
</dbReference>
<proteinExistence type="inferred from homology"/>
<evidence type="ECO:0000259" key="7">
    <source>
        <dbReference type="PROSITE" id="PS51987"/>
    </source>
</evidence>
<dbReference type="SUPFAM" id="SSF54368">
    <property type="entry name" value="Glutamine synthetase, N-terminal domain"/>
    <property type="match status" value="1"/>
</dbReference>
<gene>
    <name evidence="8" type="primary">glnT</name>
    <name evidence="8" type="ORF">J512_3523</name>
</gene>
<dbReference type="PROSITE" id="PS51986">
    <property type="entry name" value="GS_BETA_GRASP"/>
    <property type="match status" value="1"/>
</dbReference>
<dbReference type="AlphaFoldDB" id="A0A009I0G3"/>
<keyword evidence="2" id="KW-0547">Nucleotide-binding</keyword>
<dbReference type="PANTHER" id="PTHR43785">
    <property type="entry name" value="GAMMA-GLUTAMYLPUTRESCINE SYNTHETASE"/>
    <property type="match status" value="1"/>
</dbReference>
<keyword evidence="1 8" id="KW-0436">Ligase</keyword>
<dbReference type="GO" id="GO:0004356">
    <property type="term" value="F:glutamine synthetase activity"/>
    <property type="evidence" value="ECO:0007669"/>
    <property type="project" value="UniProtKB-EC"/>
</dbReference>
<dbReference type="InterPro" id="IPR008147">
    <property type="entry name" value="Gln_synt_N"/>
</dbReference>
<comment type="similarity">
    <text evidence="4 5">Belongs to the glutamine synthetase family.</text>
</comment>
<dbReference type="PROSITE" id="PS51987">
    <property type="entry name" value="GS_CATALYTIC"/>
    <property type="match status" value="1"/>
</dbReference>
<dbReference type="EMBL" id="JEWH01000063">
    <property type="protein sequence ID" value="EXB04031.1"/>
    <property type="molecule type" value="Genomic_DNA"/>
</dbReference>
<dbReference type="GO" id="GO:0006542">
    <property type="term" value="P:glutamine biosynthetic process"/>
    <property type="evidence" value="ECO:0007669"/>
    <property type="project" value="InterPro"/>
</dbReference>
<accession>A0A009I0G3</accession>
<evidence type="ECO:0000256" key="2">
    <source>
        <dbReference type="ARBA" id="ARBA00022741"/>
    </source>
</evidence>
<name>A0A009I0G3_ACIB9</name>
<feature type="domain" description="GS catalytic" evidence="7">
    <location>
        <begin position="123"/>
        <end position="465"/>
    </location>
</feature>
<sequence length="465" mass="51629">MFQQAIVKEFFEEEQDIISKPKYRAEVQKVIDDHQLKYVLAQFVDIHGSAKTKSVPISGLKAIEGAGVGFAGFAISGMGMQPHGPDFMVKGDLSSLTPVPWQPGYGRVVCEGYVNGKPHPYDSRYVLRKQVERLSAKGWTLNTGLEPEFSLFRRGEDGKLKAVDESDNLDKPCYDYKGLSRSRQFLERITEALIPVGFDIYQIDHEDANGQFEINYTYSDAMNSADMFTFFRMAAGEIANDLGMVCSFMPKPDPKRAGNGMHFHLSIGSAESSNLFNDDSDPQGMGLSKMAYHFIAGLLEHGPALCAFCAPTVNSYKRLVVGRSLSGSTWAPAFIAYGSNNRSAMVRIPYGRIELRLPDAGCNPYLVSAAIIAAGLDGIERELTPPPACNENLYTLSLEEIAARGIGTLPQSLKEAVEALKADPLFRETLGAEIVDEFILQKSMEWVEYSRHVSDWEIQRYTEFF</sequence>
<evidence type="ECO:0000313" key="9">
    <source>
        <dbReference type="Proteomes" id="UP000020595"/>
    </source>
</evidence>